<feature type="active site" description="Proton acceptor" evidence="5">
    <location>
        <position position="377"/>
    </location>
</feature>
<accession>A0A4R0PKK8</accession>
<gene>
    <name evidence="9" type="ORF">EZ456_21905</name>
</gene>
<dbReference type="EC" id="2.3.1.16" evidence="9"/>
<dbReference type="PROSITE" id="PS00737">
    <property type="entry name" value="THIOLASE_2"/>
    <property type="match status" value="1"/>
</dbReference>
<dbReference type="InterPro" id="IPR020610">
    <property type="entry name" value="Thiolase_AS"/>
</dbReference>
<dbReference type="GO" id="GO:0006635">
    <property type="term" value="P:fatty acid beta-oxidation"/>
    <property type="evidence" value="ECO:0007669"/>
    <property type="project" value="TreeGrafter"/>
</dbReference>
<evidence type="ECO:0000259" key="7">
    <source>
        <dbReference type="Pfam" id="PF00108"/>
    </source>
</evidence>
<dbReference type="InterPro" id="IPR002155">
    <property type="entry name" value="Thiolase"/>
</dbReference>
<sequence length="391" mass="40722">MKEVVIVSAVRTPIGSFGGSLAQFSATQLGGFAIKAAIEKAGLKPEQVQEIYMGNVLSANLGQAPATQAAKFAGLPDLPATTINKVCASGTKAIMLAAQSIANGDNEIIVAGGMESMSNVPYYLDKARNGYRLGHGQITDGLIKDGLWDVYNDYHMGSAAELCATECNISREAQDNFAITSYKRAQAAQSSGKFANEIVAIEVKDRKGDITLVDTDDEPTAVKFDKIPSLKPVFKKDGTVTAANASTLNDGAAALVLMSADKAKELGLTPLAKILGYADAQQAPEWFTTAPSKAIPLALHKANINIKDVDFFEINEAFSVVSIANNQLLELNDSQVNVNGGAVSLGHPLGASGARIVVTLLSVLAQNKGKIGVAGICNGGGGASALVIEKL</sequence>
<comment type="similarity">
    <text evidence="1 6">Belongs to the thiolase-like superfamily. Thiolase family.</text>
</comment>
<dbReference type="Pfam" id="PF02803">
    <property type="entry name" value="Thiolase_C"/>
    <property type="match status" value="1"/>
</dbReference>
<evidence type="ECO:0000313" key="9">
    <source>
        <dbReference type="EMBL" id="TCD18100.1"/>
    </source>
</evidence>
<dbReference type="AlphaFoldDB" id="A0A4R0PKK8"/>
<name>A0A4R0PKK8_9SPHI</name>
<keyword evidence="2 6" id="KW-0808">Transferase</keyword>
<evidence type="ECO:0000256" key="6">
    <source>
        <dbReference type="RuleBase" id="RU003557"/>
    </source>
</evidence>
<reference evidence="9 10" key="1">
    <citation type="submission" date="2019-02" db="EMBL/GenBank/DDBJ databases">
        <title>Pedobacter sp. RP-3-21 sp. nov., isolated from Arctic soil.</title>
        <authorList>
            <person name="Dahal R.H."/>
        </authorList>
    </citation>
    <scope>NUCLEOTIDE SEQUENCE [LARGE SCALE GENOMIC DNA]</scope>
    <source>
        <strain evidence="9 10">RP-3-21</strain>
    </source>
</reference>
<comment type="pathway">
    <text evidence="4">Metabolic intermediate biosynthesis; (R)-mevalonate biosynthesis; (R)-mevalonate from acetyl-CoA: step 1/3.</text>
</comment>
<dbReference type="FunFam" id="3.40.47.10:FF:000007">
    <property type="entry name" value="acetyl-CoA acetyltransferase, mitochondrial"/>
    <property type="match status" value="1"/>
</dbReference>
<evidence type="ECO:0000256" key="3">
    <source>
        <dbReference type="ARBA" id="ARBA00023315"/>
    </source>
</evidence>
<dbReference type="RefSeq" id="WP_131533883.1">
    <property type="nucleotide sequence ID" value="NZ_SJSO01000026.1"/>
</dbReference>
<dbReference type="InterPro" id="IPR016039">
    <property type="entry name" value="Thiolase-like"/>
</dbReference>
<evidence type="ECO:0000256" key="2">
    <source>
        <dbReference type="ARBA" id="ARBA00022679"/>
    </source>
</evidence>
<dbReference type="GO" id="GO:0006696">
    <property type="term" value="P:ergosterol biosynthetic process"/>
    <property type="evidence" value="ECO:0007669"/>
    <property type="project" value="TreeGrafter"/>
</dbReference>
<dbReference type="InterPro" id="IPR020613">
    <property type="entry name" value="Thiolase_CS"/>
</dbReference>
<proteinExistence type="inferred from homology"/>
<organism evidence="9 10">
    <name type="scientific">Pedobacter psychrodurus</name>
    <dbReference type="NCBI Taxonomy" id="2530456"/>
    <lineage>
        <taxon>Bacteria</taxon>
        <taxon>Pseudomonadati</taxon>
        <taxon>Bacteroidota</taxon>
        <taxon>Sphingobacteriia</taxon>
        <taxon>Sphingobacteriales</taxon>
        <taxon>Sphingobacteriaceae</taxon>
        <taxon>Pedobacter</taxon>
    </lineage>
</organism>
<feature type="domain" description="Thiolase C-terminal" evidence="8">
    <location>
        <begin position="268"/>
        <end position="390"/>
    </location>
</feature>
<dbReference type="InterPro" id="IPR020617">
    <property type="entry name" value="Thiolase_C"/>
</dbReference>
<dbReference type="CDD" id="cd00751">
    <property type="entry name" value="thiolase"/>
    <property type="match status" value="1"/>
</dbReference>
<dbReference type="PIRSF" id="PIRSF000429">
    <property type="entry name" value="Ac-CoA_Ac_transf"/>
    <property type="match status" value="1"/>
</dbReference>
<feature type="active site" description="Proton acceptor" evidence="5">
    <location>
        <position position="347"/>
    </location>
</feature>
<dbReference type="GO" id="GO:0003985">
    <property type="term" value="F:acetyl-CoA C-acetyltransferase activity"/>
    <property type="evidence" value="ECO:0007669"/>
    <property type="project" value="TreeGrafter"/>
</dbReference>
<dbReference type="PANTHER" id="PTHR18919:SF165">
    <property type="entry name" value="ACETYL-COA ACETYLTRANSFERASE"/>
    <property type="match status" value="1"/>
</dbReference>
<dbReference type="EMBL" id="SJSO01000026">
    <property type="protein sequence ID" value="TCD18100.1"/>
    <property type="molecule type" value="Genomic_DNA"/>
</dbReference>
<keyword evidence="10" id="KW-1185">Reference proteome</keyword>
<keyword evidence="3 6" id="KW-0012">Acyltransferase</keyword>
<comment type="caution">
    <text evidence="9">The sequence shown here is derived from an EMBL/GenBank/DDBJ whole genome shotgun (WGS) entry which is preliminary data.</text>
</comment>
<dbReference type="Proteomes" id="UP000293925">
    <property type="component" value="Unassembled WGS sequence"/>
</dbReference>
<dbReference type="SUPFAM" id="SSF53901">
    <property type="entry name" value="Thiolase-like"/>
    <property type="match status" value="2"/>
</dbReference>
<dbReference type="PROSITE" id="PS00099">
    <property type="entry name" value="THIOLASE_3"/>
    <property type="match status" value="1"/>
</dbReference>
<dbReference type="PANTHER" id="PTHR18919">
    <property type="entry name" value="ACETYL-COA C-ACYLTRANSFERASE"/>
    <property type="match status" value="1"/>
</dbReference>
<dbReference type="InterPro" id="IPR020616">
    <property type="entry name" value="Thiolase_N"/>
</dbReference>
<dbReference type="Gene3D" id="3.40.47.10">
    <property type="match status" value="1"/>
</dbReference>
<dbReference type="NCBIfam" id="TIGR01930">
    <property type="entry name" value="AcCoA-C-Actrans"/>
    <property type="match status" value="1"/>
</dbReference>
<evidence type="ECO:0000256" key="1">
    <source>
        <dbReference type="ARBA" id="ARBA00010982"/>
    </source>
</evidence>
<feature type="active site" description="Acyl-thioester intermediate" evidence="5">
    <location>
        <position position="87"/>
    </location>
</feature>
<evidence type="ECO:0000313" key="10">
    <source>
        <dbReference type="Proteomes" id="UP000293925"/>
    </source>
</evidence>
<protein>
    <submittedName>
        <fullName evidence="9">Acetyl-CoA C-acyltransferase</fullName>
        <ecNumber evidence="9">2.3.1.16</ecNumber>
    </submittedName>
</protein>
<dbReference type="Pfam" id="PF00108">
    <property type="entry name" value="Thiolase_N"/>
    <property type="match status" value="1"/>
</dbReference>
<dbReference type="OrthoDB" id="9764892at2"/>
<feature type="domain" description="Thiolase N-terminal" evidence="7">
    <location>
        <begin position="4"/>
        <end position="260"/>
    </location>
</feature>
<evidence type="ECO:0000259" key="8">
    <source>
        <dbReference type="Pfam" id="PF02803"/>
    </source>
</evidence>
<evidence type="ECO:0000256" key="4">
    <source>
        <dbReference type="ARBA" id="ARBA00037924"/>
    </source>
</evidence>
<evidence type="ECO:0000256" key="5">
    <source>
        <dbReference type="PIRSR" id="PIRSR000429-1"/>
    </source>
</evidence>